<feature type="signal peptide" evidence="7">
    <location>
        <begin position="1"/>
        <end position="22"/>
    </location>
</feature>
<protein>
    <recommendedName>
        <fullName evidence="7">Hydrophobin</fullName>
    </recommendedName>
</protein>
<dbReference type="SMART" id="SM00075">
    <property type="entry name" value="HYDRO"/>
    <property type="match status" value="1"/>
</dbReference>
<accession>A0A4S4KF96</accession>
<dbReference type="EMBL" id="SGPJ01000216">
    <property type="protein sequence ID" value="THG96686.1"/>
    <property type="molecule type" value="Genomic_DNA"/>
</dbReference>
<evidence type="ECO:0000256" key="4">
    <source>
        <dbReference type="ARBA" id="ARBA00022525"/>
    </source>
</evidence>
<evidence type="ECO:0000256" key="7">
    <source>
        <dbReference type="RuleBase" id="RU365009"/>
    </source>
</evidence>
<evidence type="ECO:0000256" key="2">
    <source>
        <dbReference type="ARBA" id="ARBA00010446"/>
    </source>
</evidence>
<dbReference type="CDD" id="cd23507">
    <property type="entry name" value="hydrophobin_I"/>
    <property type="match status" value="1"/>
</dbReference>
<keyword evidence="4 7" id="KW-0964">Secreted</keyword>
<proteinExistence type="inferred from homology"/>
<feature type="chain" id="PRO_5021019559" description="Hydrophobin" evidence="7">
    <location>
        <begin position="23"/>
        <end position="131"/>
    </location>
</feature>
<dbReference type="Proteomes" id="UP000309038">
    <property type="component" value="Unassembled WGS sequence"/>
</dbReference>
<reference evidence="8 9" key="1">
    <citation type="submission" date="2019-02" db="EMBL/GenBank/DDBJ databases">
        <title>Genome sequencing of the rare red list fungi Phlebia centrifuga.</title>
        <authorList>
            <person name="Buettner E."/>
            <person name="Kellner H."/>
        </authorList>
    </citation>
    <scope>NUCLEOTIDE SEQUENCE [LARGE SCALE GENOMIC DNA]</scope>
    <source>
        <strain evidence="8 9">DSM 108282</strain>
    </source>
</reference>
<dbReference type="InterPro" id="IPR019778">
    <property type="entry name" value="Class_I_Hydrophobin_CS"/>
</dbReference>
<evidence type="ECO:0000313" key="8">
    <source>
        <dbReference type="EMBL" id="THG96686.1"/>
    </source>
</evidence>
<dbReference type="InterPro" id="IPR001338">
    <property type="entry name" value="Class_I_Hydrophobin"/>
</dbReference>
<comment type="subcellular location">
    <subcellularLocation>
        <location evidence="1 7">Secreted</location>
        <location evidence="1 7">Cell wall</location>
    </subcellularLocation>
</comment>
<evidence type="ECO:0000313" key="9">
    <source>
        <dbReference type="Proteomes" id="UP000309038"/>
    </source>
</evidence>
<dbReference type="GO" id="GO:0009277">
    <property type="term" value="C:fungal-type cell wall"/>
    <property type="evidence" value="ECO:0007669"/>
    <property type="project" value="InterPro"/>
</dbReference>
<keyword evidence="3 7" id="KW-0134">Cell wall</keyword>
<comment type="similarity">
    <text evidence="2 7">Belongs to the fungal hydrophobin family.</text>
</comment>
<evidence type="ECO:0000256" key="5">
    <source>
        <dbReference type="ARBA" id="ARBA00022729"/>
    </source>
</evidence>
<dbReference type="Pfam" id="PF01185">
    <property type="entry name" value="Hydrophobin"/>
    <property type="match status" value="1"/>
</dbReference>
<sequence>MLAHAYATFVYALLSLSVLAVATPWGAPPPVTVTVTATAPAVTETTVSQCNTGSIQCCNQVVEADSAEGAKLLSGLLGIILGPITGLLGVDCSPISVVGIASGNACSASPVCCENNSVGGLINIGCVPITL</sequence>
<dbReference type="GO" id="GO:0005199">
    <property type="term" value="F:structural constituent of cell wall"/>
    <property type="evidence" value="ECO:0007669"/>
    <property type="project" value="InterPro"/>
</dbReference>
<dbReference type="AlphaFoldDB" id="A0A4S4KF96"/>
<evidence type="ECO:0000256" key="3">
    <source>
        <dbReference type="ARBA" id="ARBA00022512"/>
    </source>
</evidence>
<comment type="caution">
    <text evidence="8">The sequence shown here is derived from an EMBL/GenBank/DDBJ whole genome shotgun (WGS) entry which is preliminary data.</text>
</comment>
<keyword evidence="9" id="KW-1185">Reference proteome</keyword>
<keyword evidence="6 7" id="KW-1015">Disulfide bond</keyword>
<keyword evidence="5 7" id="KW-0732">Signal</keyword>
<organism evidence="8 9">
    <name type="scientific">Hermanssonia centrifuga</name>
    <dbReference type="NCBI Taxonomy" id="98765"/>
    <lineage>
        <taxon>Eukaryota</taxon>
        <taxon>Fungi</taxon>
        <taxon>Dikarya</taxon>
        <taxon>Basidiomycota</taxon>
        <taxon>Agaricomycotina</taxon>
        <taxon>Agaricomycetes</taxon>
        <taxon>Polyporales</taxon>
        <taxon>Meruliaceae</taxon>
        <taxon>Hermanssonia</taxon>
    </lineage>
</organism>
<name>A0A4S4KF96_9APHY</name>
<gene>
    <name evidence="8" type="ORF">EW026_g5190</name>
</gene>
<dbReference type="PROSITE" id="PS00956">
    <property type="entry name" value="HYDROPHOBIN"/>
    <property type="match status" value="1"/>
</dbReference>
<evidence type="ECO:0000256" key="6">
    <source>
        <dbReference type="ARBA" id="ARBA00023157"/>
    </source>
</evidence>
<evidence type="ECO:0000256" key="1">
    <source>
        <dbReference type="ARBA" id="ARBA00004191"/>
    </source>
</evidence>